<sequence length="789" mass="91511">MEISIALEVAFLQILQEKAEINIRNLISFAISVFRAEQFSGCQKSAEFYCALLHLNQVPFDPNNIFYYKKFYKLMILIAVEKDYLEFNTTMDVNRFLSIINETFILLDKLVSSTESDKINTENFITENNINNILHLEILVVTFIHEFFLSLPASSKSFSQIGTDFFICCFQHIYSILMKIKGDQKGQIHMCITAYLISLIPIIIDNLPAETIQSFIPSLSQLIIKYVAIEDSDNSDPHHLFTEEFDMKITSRGFCLELFSRLTKIDPNSALKLITNDLMTSYLVANALSITARTSLFSPIFNIAYQMINLPIEEIVKFIPKPIVFRDFLYLYSCYIYFLNETEANGLVPQNLIQLLTEISKINDPQYEVHHSFNIRLLTFALSKNFPFDGSMCEYVLKYFDNTLSSDGIEFLIQFLSLPNMVINENVINRIKDSFPPLICKLLAMKNYDDELEEKYIKMLDKVYDLFLLVLQKHPEIIPEVLPSIFAHFINTCHFHQSCQIKSIFRYLSFVIENCEFISFSDPFISEISNVVDPNIMKCNIQPQSLIPVLAILIQAIRIEDNYGAINSIYDWGRVVIQFISKTRNFYTTDQNDGGKNYTACEIIAWELYRYLELISYDDDPIYDNCIAAIMLIFIHILESGCYLSERIYGTLRDIGQLFTHSRKERIVTLGTALFAGYVVTHPSKMNESRSDQFNKFLYDNVGMFFGDAERLIIKEALLRILDFNPALKNSVQALIVSIGKFTMAELYKDYLDRNEFIWNRKLLGITTDYELQKQDANFWIFDNVIHEM</sequence>
<accession>A0A1J4JQ70</accession>
<evidence type="ECO:0000313" key="2">
    <source>
        <dbReference type="Proteomes" id="UP000179807"/>
    </source>
</evidence>
<reference evidence="1" key="1">
    <citation type="submission" date="2016-10" db="EMBL/GenBank/DDBJ databases">
        <authorList>
            <person name="Benchimol M."/>
            <person name="Almeida L.G."/>
            <person name="Vasconcelos A.T."/>
            <person name="Perreira-Neves A."/>
            <person name="Rosa I.A."/>
            <person name="Tasca T."/>
            <person name="Bogo M.R."/>
            <person name="de Souza W."/>
        </authorList>
    </citation>
    <scope>NUCLEOTIDE SEQUENCE [LARGE SCALE GENOMIC DNA]</scope>
    <source>
        <strain evidence="1">K</strain>
    </source>
</reference>
<comment type="caution">
    <text evidence="1">The sequence shown here is derived from an EMBL/GenBank/DDBJ whole genome shotgun (WGS) entry which is preliminary data.</text>
</comment>
<dbReference type="AlphaFoldDB" id="A0A1J4JQ70"/>
<keyword evidence="2" id="KW-1185">Reference proteome</keyword>
<gene>
    <name evidence="1" type="ORF">TRFO_34147</name>
</gene>
<organism evidence="1 2">
    <name type="scientific">Tritrichomonas foetus</name>
    <dbReference type="NCBI Taxonomy" id="1144522"/>
    <lineage>
        <taxon>Eukaryota</taxon>
        <taxon>Metamonada</taxon>
        <taxon>Parabasalia</taxon>
        <taxon>Tritrichomonadida</taxon>
        <taxon>Tritrichomonadidae</taxon>
        <taxon>Tritrichomonas</taxon>
    </lineage>
</organism>
<dbReference type="VEuPathDB" id="TrichDB:TRFO_34147"/>
<dbReference type="GeneID" id="94844200"/>
<dbReference type="EMBL" id="MLAK01001007">
    <property type="protein sequence ID" value="OHS99380.1"/>
    <property type="molecule type" value="Genomic_DNA"/>
</dbReference>
<dbReference type="Proteomes" id="UP000179807">
    <property type="component" value="Unassembled WGS sequence"/>
</dbReference>
<protein>
    <submittedName>
        <fullName evidence="1">Uncharacterized protein</fullName>
    </submittedName>
</protein>
<name>A0A1J4JQ70_9EUKA</name>
<proteinExistence type="predicted"/>
<evidence type="ECO:0000313" key="1">
    <source>
        <dbReference type="EMBL" id="OHS99380.1"/>
    </source>
</evidence>
<dbReference type="RefSeq" id="XP_068352517.1">
    <property type="nucleotide sequence ID" value="XM_068509496.1"/>
</dbReference>